<dbReference type="RefSeq" id="WP_121457119.1">
    <property type="nucleotide sequence ID" value="NZ_JAANMQ010000001.1"/>
</dbReference>
<gene>
    <name evidence="2" type="ORF">DFR40_0746</name>
</gene>
<evidence type="ECO:0000256" key="1">
    <source>
        <dbReference type="SAM" id="MobiDB-lite"/>
    </source>
</evidence>
<organism evidence="2 3">
    <name type="scientific">Azonexus fungiphilus</name>
    <dbReference type="NCBI Taxonomy" id="146940"/>
    <lineage>
        <taxon>Bacteria</taxon>
        <taxon>Pseudomonadati</taxon>
        <taxon>Pseudomonadota</taxon>
        <taxon>Betaproteobacteria</taxon>
        <taxon>Rhodocyclales</taxon>
        <taxon>Azonexaceae</taxon>
        <taxon>Azonexus</taxon>
    </lineage>
</organism>
<sequence>MSLFQEKRTGEDRRATEGEAEARRVERRSGERRQIEMAEISFIEWASQFASYKKQSGGIK</sequence>
<dbReference type="Proteomes" id="UP000270626">
    <property type="component" value="Unassembled WGS sequence"/>
</dbReference>
<proteinExistence type="predicted"/>
<dbReference type="AlphaFoldDB" id="A0A495WHA3"/>
<feature type="region of interest" description="Disordered" evidence="1">
    <location>
        <begin position="1"/>
        <end position="31"/>
    </location>
</feature>
<reference evidence="2 3" key="1">
    <citation type="submission" date="2018-10" db="EMBL/GenBank/DDBJ databases">
        <title>Genomic Encyclopedia of Type Strains, Phase IV (KMG-IV): sequencing the most valuable type-strain genomes for metagenomic binning, comparative biology and taxonomic classification.</title>
        <authorList>
            <person name="Goeker M."/>
        </authorList>
    </citation>
    <scope>NUCLEOTIDE SEQUENCE [LARGE SCALE GENOMIC DNA]</scope>
    <source>
        <strain evidence="2 3">DSM 23841</strain>
    </source>
</reference>
<accession>A0A495WHA3</accession>
<comment type="caution">
    <text evidence="2">The sequence shown here is derived from an EMBL/GenBank/DDBJ whole genome shotgun (WGS) entry which is preliminary data.</text>
</comment>
<dbReference type="EMBL" id="RBXP01000011">
    <property type="protein sequence ID" value="RKT60607.1"/>
    <property type="molecule type" value="Genomic_DNA"/>
</dbReference>
<protein>
    <submittedName>
        <fullName evidence="2">Uncharacterized protein</fullName>
    </submittedName>
</protein>
<name>A0A495WHA3_9RHOO</name>
<keyword evidence="3" id="KW-1185">Reference proteome</keyword>
<evidence type="ECO:0000313" key="3">
    <source>
        <dbReference type="Proteomes" id="UP000270626"/>
    </source>
</evidence>
<evidence type="ECO:0000313" key="2">
    <source>
        <dbReference type="EMBL" id="RKT60607.1"/>
    </source>
</evidence>